<keyword evidence="3 7" id="KW-1133">Transmembrane helix</keyword>
<evidence type="ECO:0000256" key="5">
    <source>
        <dbReference type="ARBA" id="ARBA00023180"/>
    </source>
</evidence>
<keyword evidence="4 7" id="KW-0472">Membrane</keyword>
<accession>A0A8H4P232</accession>
<dbReference type="Gene3D" id="1.20.1250.20">
    <property type="entry name" value="MFS general substrate transporter like domains"/>
    <property type="match status" value="1"/>
</dbReference>
<keyword evidence="2 7" id="KW-0812">Transmembrane</keyword>
<dbReference type="GO" id="GO:0005886">
    <property type="term" value="C:plasma membrane"/>
    <property type="evidence" value="ECO:0007669"/>
    <property type="project" value="TreeGrafter"/>
</dbReference>
<feature type="transmembrane region" description="Helical" evidence="7">
    <location>
        <begin position="298"/>
        <end position="317"/>
    </location>
</feature>
<feature type="transmembrane region" description="Helical" evidence="7">
    <location>
        <begin position="193"/>
        <end position="216"/>
    </location>
</feature>
<comment type="caution">
    <text evidence="9">The sequence shown here is derived from an EMBL/GenBank/DDBJ whole genome shotgun (WGS) entry which is preliminary data.</text>
</comment>
<feature type="transmembrane region" description="Helical" evidence="7">
    <location>
        <begin position="222"/>
        <end position="246"/>
    </location>
</feature>
<protein>
    <recommendedName>
        <fullName evidence="8">Major facilitator superfamily (MFS) profile domain-containing protein</fullName>
    </recommendedName>
</protein>
<feature type="transmembrane region" description="Helical" evidence="7">
    <location>
        <begin position="533"/>
        <end position="556"/>
    </location>
</feature>
<feature type="transmembrane region" description="Helical" evidence="7">
    <location>
        <begin position="404"/>
        <end position="422"/>
    </location>
</feature>
<feature type="transmembrane region" description="Helical" evidence="7">
    <location>
        <begin position="337"/>
        <end position="357"/>
    </location>
</feature>
<dbReference type="GO" id="GO:0022857">
    <property type="term" value="F:transmembrane transporter activity"/>
    <property type="evidence" value="ECO:0007669"/>
    <property type="project" value="InterPro"/>
</dbReference>
<evidence type="ECO:0000256" key="1">
    <source>
        <dbReference type="ARBA" id="ARBA00004141"/>
    </source>
</evidence>
<proteinExistence type="predicted"/>
<dbReference type="EMBL" id="JAADJG010000130">
    <property type="protein sequence ID" value="KAF4454263.1"/>
    <property type="molecule type" value="Genomic_DNA"/>
</dbReference>
<dbReference type="InterPro" id="IPR011701">
    <property type="entry name" value="MFS"/>
</dbReference>
<feature type="transmembrane region" description="Helical" evidence="7">
    <location>
        <begin position="464"/>
        <end position="483"/>
    </location>
</feature>
<evidence type="ECO:0000256" key="7">
    <source>
        <dbReference type="SAM" id="Phobius"/>
    </source>
</evidence>
<keyword evidence="5" id="KW-0325">Glycoprotein</keyword>
<dbReference type="PROSITE" id="PS50850">
    <property type="entry name" value="MFS"/>
    <property type="match status" value="1"/>
</dbReference>
<feature type="region of interest" description="Disordered" evidence="6">
    <location>
        <begin position="1"/>
        <end position="61"/>
    </location>
</feature>
<evidence type="ECO:0000256" key="2">
    <source>
        <dbReference type="ARBA" id="ARBA00022692"/>
    </source>
</evidence>
<reference evidence="9" key="1">
    <citation type="submission" date="2020-01" db="EMBL/GenBank/DDBJ databases">
        <title>Identification and distribution of gene clusters putatively required for synthesis of sphingolipid metabolism inhibitors in phylogenetically diverse species of the filamentous fungus Fusarium.</title>
        <authorList>
            <person name="Kim H.-S."/>
            <person name="Busman M."/>
            <person name="Brown D.W."/>
            <person name="Divon H."/>
            <person name="Uhlig S."/>
            <person name="Proctor R.H."/>
        </authorList>
    </citation>
    <scope>NUCLEOTIDE SEQUENCE</scope>
    <source>
        <strain evidence="9">NRRL 53441</strain>
    </source>
</reference>
<dbReference type="SUPFAM" id="SSF103473">
    <property type="entry name" value="MFS general substrate transporter"/>
    <property type="match status" value="1"/>
</dbReference>
<evidence type="ECO:0000256" key="4">
    <source>
        <dbReference type="ARBA" id="ARBA00023136"/>
    </source>
</evidence>
<dbReference type="PANTHER" id="PTHR23501:SF198">
    <property type="entry name" value="AZOLE RESISTANCE PROTEIN 1-RELATED"/>
    <property type="match status" value="1"/>
</dbReference>
<sequence>MTATAMNPEEHTVRTDEPQTVADAGAGIEQKEKSNPPADVETGVRQGDTADGEPTQDEEDNYLHGMPLVLMTLSLMVGVLMVALDNSIIATAVPKIASKFDSLGDVAWYASAYLLAQMSFQPTFGKIYTFFNLKWVYLASAIIFEGGSVLCAAAPNSPAFIMGRAISGLGAAGMFCGAMTITSRIVSMRKRPMLLAIITSMYGIAAVIGPSLGGVFTHSKQLTWRFCFWINLPLGALMASIIFFYYPLSLGEASNGDWTLKDKILGLGLKSAVILAGTLVCLLLALQWGGTKHPWSDSRVIGCLVGFGLLLSLFVYIQIRQGEEALIRPRIISQRTVLISCIFSALFQGAMTTETYVLPFYFQAVKGVDPQQSGINVLPHGVTVTVMTIIIGTAMTWLGQYVPFMWAGGAIFTVAAGLLYTINEHTPMAKWFGYEVAAGAGFGTAIQVSTIAVQVVLSTADIPLGVVLVLLSLALGGSVGLSISQNVFQNSLRQRLNTVADIDIQAVIASGGTDLEHVVSADSLASVRDAFRYGISNAFLVSTALGGIAFLASLGIERRKIKSKKEGDE</sequence>
<dbReference type="PANTHER" id="PTHR23501">
    <property type="entry name" value="MAJOR FACILITATOR SUPERFAMILY"/>
    <property type="match status" value="1"/>
</dbReference>
<feature type="compositionally biased region" description="Acidic residues" evidence="6">
    <location>
        <begin position="50"/>
        <end position="60"/>
    </location>
</feature>
<dbReference type="Proteomes" id="UP000605986">
    <property type="component" value="Unassembled WGS sequence"/>
</dbReference>
<feature type="transmembrane region" description="Helical" evidence="7">
    <location>
        <begin position="434"/>
        <end position="457"/>
    </location>
</feature>
<dbReference type="InterPro" id="IPR020846">
    <property type="entry name" value="MFS_dom"/>
</dbReference>
<dbReference type="AlphaFoldDB" id="A0A8H4P232"/>
<feature type="transmembrane region" description="Helical" evidence="7">
    <location>
        <begin position="135"/>
        <end position="155"/>
    </location>
</feature>
<comment type="subcellular location">
    <subcellularLocation>
        <location evidence="1">Membrane</location>
        <topology evidence="1">Multi-pass membrane protein</topology>
    </subcellularLocation>
</comment>
<gene>
    <name evidence="9" type="ORF">F53441_3264</name>
</gene>
<evidence type="ECO:0000313" key="10">
    <source>
        <dbReference type="Proteomes" id="UP000605986"/>
    </source>
</evidence>
<dbReference type="CDD" id="cd17502">
    <property type="entry name" value="MFS_Azr1_MDR_like"/>
    <property type="match status" value="1"/>
</dbReference>
<evidence type="ECO:0000256" key="6">
    <source>
        <dbReference type="SAM" id="MobiDB-lite"/>
    </source>
</evidence>
<evidence type="ECO:0000256" key="3">
    <source>
        <dbReference type="ARBA" id="ARBA00022989"/>
    </source>
</evidence>
<dbReference type="InterPro" id="IPR036259">
    <property type="entry name" value="MFS_trans_sf"/>
</dbReference>
<dbReference type="OrthoDB" id="10021397at2759"/>
<feature type="transmembrane region" description="Helical" evidence="7">
    <location>
        <begin position="161"/>
        <end position="181"/>
    </location>
</feature>
<feature type="transmembrane region" description="Helical" evidence="7">
    <location>
        <begin position="377"/>
        <end position="397"/>
    </location>
</feature>
<feature type="transmembrane region" description="Helical" evidence="7">
    <location>
        <begin position="62"/>
        <end position="84"/>
    </location>
</feature>
<feature type="compositionally biased region" description="Basic and acidic residues" evidence="6">
    <location>
        <begin position="8"/>
        <end position="17"/>
    </location>
</feature>
<dbReference type="Gene3D" id="1.20.1720.10">
    <property type="entry name" value="Multidrug resistance protein D"/>
    <property type="match status" value="1"/>
</dbReference>
<feature type="domain" description="Major facilitator superfamily (MFS) profile" evidence="8">
    <location>
        <begin position="71"/>
        <end position="561"/>
    </location>
</feature>
<dbReference type="Pfam" id="PF07690">
    <property type="entry name" value="MFS_1"/>
    <property type="match status" value="1"/>
</dbReference>
<name>A0A8H4P232_9HYPO</name>
<evidence type="ECO:0000313" key="9">
    <source>
        <dbReference type="EMBL" id="KAF4454263.1"/>
    </source>
</evidence>
<feature type="transmembrane region" description="Helical" evidence="7">
    <location>
        <begin position="267"/>
        <end position="286"/>
    </location>
</feature>
<organism evidence="9 10">
    <name type="scientific">Fusarium austroafricanum</name>
    <dbReference type="NCBI Taxonomy" id="2364996"/>
    <lineage>
        <taxon>Eukaryota</taxon>
        <taxon>Fungi</taxon>
        <taxon>Dikarya</taxon>
        <taxon>Ascomycota</taxon>
        <taxon>Pezizomycotina</taxon>
        <taxon>Sordariomycetes</taxon>
        <taxon>Hypocreomycetidae</taxon>
        <taxon>Hypocreales</taxon>
        <taxon>Nectriaceae</taxon>
        <taxon>Fusarium</taxon>
        <taxon>Fusarium concolor species complex</taxon>
    </lineage>
</organism>
<keyword evidence="10" id="KW-1185">Reference proteome</keyword>
<evidence type="ECO:0000259" key="8">
    <source>
        <dbReference type="PROSITE" id="PS50850"/>
    </source>
</evidence>